<protein>
    <submittedName>
        <fullName evidence="1">Uncharacterized protein</fullName>
    </submittedName>
</protein>
<organism evidence="1 2">
    <name type="scientific">Holothuria leucospilota</name>
    <name type="common">Black long sea cucumber</name>
    <name type="synonym">Mertensiothuria leucospilota</name>
    <dbReference type="NCBI Taxonomy" id="206669"/>
    <lineage>
        <taxon>Eukaryota</taxon>
        <taxon>Metazoa</taxon>
        <taxon>Echinodermata</taxon>
        <taxon>Eleutherozoa</taxon>
        <taxon>Echinozoa</taxon>
        <taxon>Holothuroidea</taxon>
        <taxon>Aspidochirotacea</taxon>
        <taxon>Aspidochirotida</taxon>
        <taxon>Holothuriidae</taxon>
        <taxon>Holothuria</taxon>
    </lineage>
</organism>
<name>A0A9Q1CG76_HOLLE</name>
<dbReference type="Proteomes" id="UP001152320">
    <property type="component" value="Chromosome 4"/>
</dbReference>
<dbReference type="AlphaFoldDB" id="A0A9Q1CG76"/>
<accession>A0A9Q1CG76</accession>
<reference evidence="1" key="1">
    <citation type="submission" date="2021-10" db="EMBL/GenBank/DDBJ databases">
        <title>Tropical sea cucumber genome reveals ecological adaptation and Cuvierian tubules defense mechanism.</title>
        <authorList>
            <person name="Chen T."/>
        </authorList>
    </citation>
    <scope>NUCLEOTIDE SEQUENCE</scope>
    <source>
        <strain evidence="1">Nanhai2018</strain>
        <tissue evidence="1">Muscle</tissue>
    </source>
</reference>
<sequence>MAKQFQVFEIFGNREDVELSLWSLNEGQVCENKVFVEDVSMQVKMEKIGKPGEL</sequence>
<gene>
    <name evidence="1" type="ORF">HOLleu_11477</name>
</gene>
<evidence type="ECO:0000313" key="2">
    <source>
        <dbReference type="Proteomes" id="UP001152320"/>
    </source>
</evidence>
<comment type="caution">
    <text evidence="1">The sequence shown here is derived from an EMBL/GenBank/DDBJ whole genome shotgun (WGS) entry which is preliminary data.</text>
</comment>
<proteinExistence type="predicted"/>
<dbReference type="EMBL" id="JAIZAY010000004">
    <property type="protein sequence ID" value="KAJ8044105.1"/>
    <property type="molecule type" value="Genomic_DNA"/>
</dbReference>
<keyword evidence="2" id="KW-1185">Reference proteome</keyword>
<evidence type="ECO:0000313" key="1">
    <source>
        <dbReference type="EMBL" id="KAJ8044105.1"/>
    </source>
</evidence>